<dbReference type="SMART" id="SM00822">
    <property type="entry name" value="PKS_KR"/>
    <property type="match status" value="1"/>
</dbReference>
<evidence type="ECO:0000256" key="1">
    <source>
        <dbReference type="ARBA" id="ARBA00006484"/>
    </source>
</evidence>
<dbReference type="GO" id="GO:0016020">
    <property type="term" value="C:membrane"/>
    <property type="evidence" value="ECO:0007669"/>
    <property type="project" value="TreeGrafter"/>
</dbReference>
<dbReference type="EMBL" id="DXCK01000058">
    <property type="protein sequence ID" value="HIZ01399.1"/>
    <property type="molecule type" value="Genomic_DNA"/>
</dbReference>
<comment type="caution">
    <text evidence="4">The sequence shown here is derived from an EMBL/GenBank/DDBJ whole genome shotgun (WGS) entry which is preliminary data.</text>
</comment>
<sequence>MERRRIVIVGATSGIGYEVAMELLRQGWHVGVAGRRVERLREIEALAPARVKHRQMDVTREDAPEQLHGLVEELGGMDVFLLCAGIGRQNPTLQADVELATAQTNVDGFIRMVDAAYDHFRRSGGGHIAVISSIAGTKGLGAAPAYSATKRFQNTYIDALAQLARMQRLAIRFTDIRPGFVDTDLLRGDKRYPMLMNPARVAARIVRALGRRERVCVIDGRYRLLVFLWRLIPRWLWERMPVKN</sequence>
<accession>A0A9D2A575</accession>
<proteinExistence type="inferred from homology"/>
<dbReference type="InterPro" id="IPR002347">
    <property type="entry name" value="SDR_fam"/>
</dbReference>
<feature type="domain" description="Ketoreductase" evidence="3">
    <location>
        <begin position="4"/>
        <end position="179"/>
    </location>
</feature>
<gene>
    <name evidence="4" type="ORF">H9819_03990</name>
</gene>
<dbReference type="AlphaFoldDB" id="A0A9D2A575"/>
<dbReference type="PANTHER" id="PTHR44196">
    <property type="entry name" value="DEHYDROGENASE/REDUCTASE SDR FAMILY MEMBER 7B"/>
    <property type="match status" value="1"/>
</dbReference>
<dbReference type="Proteomes" id="UP000824023">
    <property type="component" value="Unassembled WGS sequence"/>
</dbReference>
<evidence type="ECO:0000259" key="3">
    <source>
        <dbReference type="SMART" id="SM00822"/>
    </source>
</evidence>
<dbReference type="PANTHER" id="PTHR44196:SF3">
    <property type="entry name" value="SHORT CHAIN DEHYDROGENASE FAMILY PROTEIN"/>
    <property type="match status" value="1"/>
</dbReference>
<name>A0A9D2A575_9BACE</name>
<dbReference type="PRINTS" id="PR00081">
    <property type="entry name" value="GDHRDH"/>
</dbReference>
<evidence type="ECO:0000313" key="4">
    <source>
        <dbReference type="EMBL" id="HIZ01399.1"/>
    </source>
</evidence>
<evidence type="ECO:0000256" key="2">
    <source>
        <dbReference type="ARBA" id="ARBA00023002"/>
    </source>
</evidence>
<dbReference type="GO" id="GO:0016491">
    <property type="term" value="F:oxidoreductase activity"/>
    <property type="evidence" value="ECO:0007669"/>
    <property type="project" value="UniProtKB-KW"/>
</dbReference>
<evidence type="ECO:0000313" key="5">
    <source>
        <dbReference type="Proteomes" id="UP000824023"/>
    </source>
</evidence>
<dbReference type="Gene3D" id="3.40.50.720">
    <property type="entry name" value="NAD(P)-binding Rossmann-like Domain"/>
    <property type="match status" value="1"/>
</dbReference>
<organism evidence="4 5">
    <name type="scientific">Candidatus Bacteroides merdipullorum</name>
    <dbReference type="NCBI Taxonomy" id="2838474"/>
    <lineage>
        <taxon>Bacteria</taxon>
        <taxon>Pseudomonadati</taxon>
        <taxon>Bacteroidota</taxon>
        <taxon>Bacteroidia</taxon>
        <taxon>Bacteroidales</taxon>
        <taxon>Bacteroidaceae</taxon>
        <taxon>Bacteroides</taxon>
    </lineage>
</organism>
<dbReference type="SUPFAM" id="SSF51735">
    <property type="entry name" value="NAD(P)-binding Rossmann-fold domains"/>
    <property type="match status" value="1"/>
</dbReference>
<dbReference type="Pfam" id="PF00106">
    <property type="entry name" value="adh_short"/>
    <property type="match status" value="1"/>
</dbReference>
<comment type="similarity">
    <text evidence="1">Belongs to the short-chain dehydrogenases/reductases (SDR) family.</text>
</comment>
<reference evidence="4" key="2">
    <citation type="submission" date="2021-04" db="EMBL/GenBank/DDBJ databases">
        <authorList>
            <person name="Gilroy R."/>
        </authorList>
    </citation>
    <scope>NUCLEOTIDE SEQUENCE</scope>
    <source>
        <strain evidence="4">ChiHjej12B11-24981</strain>
    </source>
</reference>
<keyword evidence="2" id="KW-0560">Oxidoreductase</keyword>
<dbReference type="InterPro" id="IPR036291">
    <property type="entry name" value="NAD(P)-bd_dom_sf"/>
</dbReference>
<reference evidence="4" key="1">
    <citation type="journal article" date="2021" name="PeerJ">
        <title>Extensive microbial diversity within the chicken gut microbiome revealed by metagenomics and culture.</title>
        <authorList>
            <person name="Gilroy R."/>
            <person name="Ravi A."/>
            <person name="Getino M."/>
            <person name="Pursley I."/>
            <person name="Horton D.L."/>
            <person name="Alikhan N.F."/>
            <person name="Baker D."/>
            <person name="Gharbi K."/>
            <person name="Hall N."/>
            <person name="Watson M."/>
            <person name="Adriaenssens E.M."/>
            <person name="Foster-Nyarko E."/>
            <person name="Jarju S."/>
            <person name="Secka A."/>
            <person name="Antonio M."/>
            <person name="Oren A."/>
            <person name="Chaudhuri R.R."/>
            <person name="La Ragione R."/>
            <person name="Hildebrand F."/>
            <person name="Pallen M.J."/>
        </authorList>
    </citation>
    <scope>NUCLEOTIDE SEQUENCE</scope>
    <source>
        <strain evidence="4">ChiHjej12B11-24981</strain>
    </source>
</reference>
<protein>
    <submittedName>
        <fullName evidence="4">SDR family NAD(P)-dependent oxidoreductase</fullName>
    </submittedName>
</protein>
<dbReference type="InterPro" id="IPR057326">
    <property type="entry name" value="KR_dom"/>
</dbReference>